<gene>
    <name evidence="7" type="ORF">GBM96_05255</name>
</gene>
<evidence type="ECO:0000259" key="6">
    <source>
        <dbReference type="PROSITE" id="PS51635"/>
    </source>
</evidence>
<evidence type="ECO:0000313" key="8">
    <source>
        <dbReference type="Proteomes" id="UP000469462"/>
    </source>
</evidence>
<dbReference type="InterPro" id="IPR002641">
    <property type="entry name" value="PNPLA_dom"/>
</dbReference>
<dbReference type="EMBL" id="WEHW01000013">
    <property type="protein sequence ID" value="KAB7651519.1"/>
    <property type="molecule type" value="Genomic_DNA"/>
</dbReference>
<evidence type="ECO:0000256" key="1">
    <source>
        <dbReference type="ARBA" id="ARBA00022801"/>
    </source>
</evidence>
<dbReference type="GO" id="GO:0016787">
    <property type="term" value="F:hydrolase activity"/>
    <property type="evidence" value="ECO:0007669"/>
    <property type="project" value="UniProtKB-UniRule"/>
</dbReference>
<dbReference type="InterPro" id="IPR050301">
    <property type="entry name" value="NTE"/>
</dbReference>
<accession>A0AAI9SDD4</accession>
<feature type="active site" description="Proton acceptor" evidence="4">
    <location>
        <position position="231"/>
    </location>
</feature>
<dbReference type="PROSITE" id="PS51635">
    <property type="entry name" value="PNPLA"/>
    <property type="match status" value="1"/>
</dbReference>
<evidence type="ECO:0000313" key="7">
    <source>
        <dbReference type="EMBL" id="KAB7651519.1"/>
    </source>
</evidence>
<dbReference type="Proteomes" id="UP000469462">
    <property type="component" value="Unassembled WGS sequence"/>
</dbReference>
<keyword evidence="5" id="KW-0732">Signal</keyword>
<evidence type="ECO:0000256" key="5">
    <source>
        <dbReference type="SAM" id="SignalP"/>
    </source>
</evidence>
<proteinExistence type="predicted"/>
<dbReference type="Pfam" id="PF01734">
    <property type="entry name" value="Patatin"/>
    <property type="match status" value="1"/>
</dbReference>
<keyword evidence="1 4" id="KW-0378">Hydrolase</keyword>
<sequence length="759" mass="83456">MPKRRTSVALAALALFGLCIFGKVTGTAVAKTPDEVRAACRAEGRPCVGLVLSGGGARGFAHVGVIRVLEELGVKIDVIAGTSMGSMVGGAYAAGFTLPELEDTVLGVDWDRMLGPRPDRQLVNWRRKLDDYKSLPSSGLEMSREGTPMLPAAFVPSEELELFLARKTSAFDMVRDLSRLPIPFAAPATNLVTGYRVVMQKDCTLREAMRASMSIPGAFAPSQYKGELLVDGGLVDNLPVELAREMGADVVIAVNVGTPLSDKEKLTNVVGVMAQMVNLLTEQNVRKSLGELSPGDVLITPDLTEYSSADLKKSAEIIARGEEAGRKAAERLKGLARPKAEWTAWNKARTELFDPPEKKKTRVYEVLVAEDKNSRIPPERTIERAAIRPGSVRTRSELDAAARSVFADGYFESVTYRLDPGPDGTSVVVLEPREKDSVWSSVRFGGSLETDFDKVSSFNFLFAHSWHLLNSWGAEWRNEIQIGERQRFLSEFYQPLGTTLPLFIQPSISFERQSYDIYGTEGRQAIARWRATQFDSQVLFGWEMARLGYAGISAGWISMRAKPEIGRDPPPQERYDAPYVGAHLFLDTLDNVSFPTKGYRLTAEGRTSDENIDGRGGTHVFEVNVLVPWSREKWTALLEAEIGRSTVAGAFQLGGASRMVGSPYGRWSGSRLEYARFALARNISEFMPLQAPVWAGMQAEFGRAWNSVMGDDLTSGGRDWHKSVSAYVGIDSLIGPVMLTVGRTMGEGTGIYFLWGYRE</sequence>
<dbReference type="SUPFAM" id="SSF52151">
    <property type="entry name" value="FabD/lysophospholipase-like"/>
    <property type="match status" value="1"/>
</dbReference>
<feature type="short sequence motif" description="GXGXXG" evidence="4">
    <location>
        <begin position="54"/>
        <end position="59"/>
    </location>
</feature>
<protein>
    <recommendedName>
        <fullName evidence="6">PNPLA domain-containing protein</fullName>
    </recommendedName>
</protein>
<keyword evidence="8" id="KW-1185">Reference proteome</keyword>
<dbReference type="CDD" id="cd07205">
    <property type="entry name" value="Pat_PNPLA6_PNPLA7_NTE1_like"/>
    <property type="match status" value="1"/>
</dbReference>
<name>A0AAI9SDD4_9BURK</name>
<dbReference type="Gene3D" id="3.10.20.310">
    <property type="entry name" value="membrane protein fhac"/>
    <property type="match status" value="1"/>
</dbReference>
<dbReference type="Gene3D" id="2.40.160.50">
    <property type="entry name" value="membrane protein fhac: a member of the omp85/tpsb transporter family"/>
    <property type="match status" value="1"/>
</dbReference>
<feature type="signal peptide" evidence="5">
    <location>
        <begin position="1"/>
        <end position="30"/>
    </location>
</feature>
<feature type="short sequence motif" description="DGA/G" evidence="4">
    <location>
        <begin position="231"/>
        <end position="233"/>
    </location>
</feature>
<reference evidence="7 8" key="1">
    <citation type="submission" date="2019-10" db="EMBL/GenBank/DDBJ databases">
        <title>Genome diversity of Sutterella seckii.</title>
        <authorList>
            <person name="Chaplin A.V."/>
            <person name="Sokolova S.R."/>
            <person name="Mosin K.A."/>
            <person name="Ivanova E.L."/>
            <person name="Kochetkova T.O."/>
            <person name="Goltsov A.Y."/>
            <person name="Trofimov D.Y."/>
            <person name="Efimov B.A."/>
        </authorList>
    </citation>
    <scope>NUCLEOTIDE SEQUENCE [LARGE SCALE GENOMIC DNA]</scope>
    <source>
        <strain evidence="7 8">ASD3426</strain>
    </source>
</reference>
<keyword evidence="3 4" id="KW-0443">Lipid metabolism</keyword>
<dbReference type="InterPro" id="IPR016035">
    <property type="entry name" value="Acyl_Trfase/lysoPLipase"/>
</dbReference>
<feature type="chain" id="PRO_5042607802" description="PNPLA domain-containing protein" evidence="5">
    <location>
        <begin position="31"/>
        <end position="759"/>
    </location>
</feature>
<dbReference type="AlphaFoldDB" id="A0AAI9SDD4"/>
<dbReference type="PANTHER" id="PTHR14226:SF76">
    <property type="entry name" value="NTE FAMILY PROTEIN RSSA"/>
    <property type="match status" value="1"/>
</dbReference>
<feature type="active site" description="Nucleophile" evidence="4">
    <location>
        <position position="83"/>
    </location>
</feature>
<dbReference type="GO" id="GO:0016042">
    <property type="term" value="P:lipid catabolic process"/>
    <property type="evidence" value="ECO:0007669"/>
    <property type="project" value="UniProtKB-UniRule"/>
</dbReference>
<organism evidence="7 8">
    <name type="scientific">Sutterella seckii</name>
    <dbReference type="NCBI Taxonomy" id="1944635"/>
    <lineage>
        <taxon>Bacteria</taxon>
        <taxon>Pseudomonadati</taxon>
        <taxon>Pseudomonadota</taxon>
        <taxon>Betaproteobacteria</taxon>
        <taxon>Burkholderiales</taxon>
        <taxon>Sutterellaceae</taxon>
        <taxon>Sutterella</taxon>
    </lineage>
</organism>
<evidence type="ECO:0000256" key="2">
    <source>
        <dbReference type="ARBA" id="ARBA00022963"/>
    </source>
</evidence>
<dbReference type="PANTHER" id="PTHR14226">
    <property type="entry name" value="NEUROPATHY TARGET ESTERASE/SWISS CHEESE D.MELANOGASTER"/>
    <property type="match status" value="1"/>
</dbReference>
<evidence type="ECO:0000256" key="3">
    <source>
        <dbReference type="ARBA" id="ARBA00023098"/>
    </source>
</evidence>
<dbReference type="RefSeq" id="WP_139688186.1">
    <property type="nucleotide sequence ID" value="NZ_WEHW01000013.1"/>
</dbReference>
<feature type="domain" description="PNPLA" evidence="6">
    <location>
        <begin position="50"/>
        <end position="244"/>
    </location>
</feature>
<keyword evidence="2 4" id="KW-0442">Lipid degradation</keyword>
<feature type="short sequence motif" description="GXSXG" evidence="4">
    <location>
        <begin position="81"/>
        <end position="85"/>
    </location>
</feature>
<evidence type="ECO:0000256" key="4">
    <source>
        <dbReference type="PROSITE-ProRule" id="PRU01161"/>
    </source>
</evidence>
<dbReference type="Gene3D" id="3.40.1090.10">
    <property type="entry name" value="Cytosolic phospholipase A2 catalytic domain"/>
    <property type="match status" value="2"/>
</dbReference>
<comment type="caution">
    <text evidence="7">The sequence shown here is derived from an EMBL/GenBank/DDBJ whole genome shotgun (WGS) entry which is preliminary data.</text>
</comment>